<protein>
    <submittedName>
        <fullName evidence="1">Unannotated protein</fullName>
    </submittedName>
</protein>
<proteinExistence type="predicted"/>
<name>A0A6J7VST5_9ZZZZ</name>
<organism evidence="1">
    <name type="scientific">freshwater metagenome</name>
    <dbReference type="NCBI Taxonomy" id="449393"/>
    <lineage>
        <taxon>unclassified sequences</taxon>
        <taxon>metagenomes</taxon>
        <taxon>ecological metagenomes</taxon>
    </lineage>
</organism>
<accession>A0A6J7VST5</accession>
<dbReference type="AlphaFoldDB" id="A0A6J7VST5"/>
<dbReference type="EMBL" id="CAFBRV010000067">
    <property type="protein sequence ID" value="CAB5116194.1"/>
    <property type="molecule type" value="Genomic_DNA"/>
</dbReference>
<gene>
    <name evidence="1" type="ORF">UFOPK4410_00768</name>
</gene>
<evidence type="ECO:0000313" key="1">
    <source>
        <dbReference type="EMBL" id="CAB5116194.1"/>
    </source>
</evidence>
<reference evidence="1" key="1">
    <citation type="submission" date="2020-05" db="EMBL/GenBank/DDBJ databases">
        <authorList>
            <person name="Chiriac C."/>
            <person name="Salcher M."/>
            <person name="Ghai R."/>
            <person name="Kavagutti S V."/>
        </authorList>
    </citation>
    <scope>NUCLEOTIDE SEQUENCE</scope>
</reference>
<sequence length="104" mass="11407">MKLSTIIRALPAAIRTLTVISTGKSLITVTGREAASVVSWYFPGTIRSFRTSASTAERALSDRAVRFSKSSDGESNRPKLIRNFSRSGEVTTLDKRVKSFRVSP</sequence>